<reference evidence="1 2" key="1">
    <citation type="submission" date="2020-09" db="EMBL/GenBank/DDBJ databases">
        <title>De no assembly of potato wild relative species, Solanum commersonii.</title>
        <authorList>
            <person name="Cho K."/>
        </authorList>
    </citation>
    <scope>NUCLEOTIDE SEQUENCE [LARGE SCALE GENOMIC DNA]</scope>
    <source>
        <strain evidence="1">LZ3.2</strain>
        <tissue evidence="1">Leaf</tissue>
    </source>
</reference>
<dbReference type="AlphaFoldDB" id="A0A9J5XP47"/>
<name>A0A9J5XP47_SOLCO</name>
<evidence type="ECO:0000313" key="2">
    <source>
        <dbReference type="Proteomes" id="UP000824120"/>
    </source>
</evidence>
<proteinExistence type="predicted"/>
<dbReference type="EMBL" id="JACXVP010000009">
    <property type="protein sequence ID" value="KAG5588790.1"/>
    <property type="molecule type" value="Genomic_DNA"/>
</dbReference>
<accession>A0A9J5XP47</accession>
<sequence>MGDFAKSRSNVTALKVTNLLAFCDVKSSIYQVYHQLLPAKIGILSFPTNSISSLLINPQFEKFNNLPRMVSNTCFITLIRINYPHAMSLMFFPIT</sequence>
<comment type="caution">
    <text evidence="1">The sequence shown here is derived from an EMBL/GenBank/DDBJ whole genome shotgun (WGS) entry which is preliminary data.</text>
</comment>
<evidence type="ECO:0000313" key="1">
    <source>
        <dbReference type="EMBL" id="KAG5588790.1"/>
    </source>
</evidence>
<dbReference type="Proteomes" id="UP000824120">
    <property type="component" value="Chromosome 9"/>
</dbReference>
<organism evidence="1 2">
    <name type="scientific">Solanum commersonii</name>
    <name type="common">Commerson's wild potato</name>
    <name type="synonym">Commerson's nightshade</name>
    <dbReference type="NCBI Taxonomy" id="4109"/>
    <lineage>
        <taxon>Eukaryota</taxon>
        <taxon>Viridiplantae</taxon>
        <taxon>Streptophyta</taxon>
        <taxon>Embryophyta</taxon>
        <taxon>Tracheophyta</taxon>
        <taxon>Spermatophyta</taxon>
        <taxon>Magnoliopsida</taxon>
        <taxon>eudicotyledons</taxon>
        <taxon>Gunneridae</taxon>
        <taxon>Pentapetalae</taxon>
        <taxon>asterids</taxon>
        <taxon>lamiids</taxon>
        <taxon>Solanales</taxon>
        <taxon>Solanaceae</taxon>
        <taxon>Solanoideae</taxon>
        <taxon>Solaneae</taxon>
        <taxon>Solanum</taxon>
    </lineage>
</organism>
<keyword evidence="2" id="KW-1185">Reference proteome</keyword>
<protein>
    <submittedName>
        <fullName evidence="1">Uncharacterized protein</fullName>
    </submittedName>
</protein>
<gene>
    <name evidence="1" type="ORF">H5410_049224</name>
</gene>